<feature type="compositionally biased region" description="Pro residues" evidence="1">
    <location>
        <begin position="1"/>
        <end position="21"/>
    </location>
</feature>
<feature type="non-terminal residue" evidence="2">
    <location>
        <position position="1"/>
    </location>
</feature>
<comment type="caution">
    <text evidence="2">The sequence shown here is derived from an EMBL/GenBank/DDBJ whole genome shotgun (WGS) entry which is preliminary data.</text>
</comment>
<name>A0A167A1F7_COLIC</name>
<dbReference type="AlphaFoldDB" id="A0A167A1F7"/>
<gene>
    <name evidence="2" type="ORF">CI238_08897</name>
</gene>
<protein>
    <submittedName>
        <fullName evidence="2">Uncharacterized protein</fullName>
    </submittedName>
</protein>
<sequence>LPVPRSSRPPAPRPEAAPPTNPRRRPAGTTRSSERSLNLSRRNSLTSASTRSTFMILCFPEAAQIPGITPKGRRRLNGGSTRSSPSTRPGIEEPDRDLPRAGWSIFSQDGSRVYRLYALKNSLQSLHVTALFFQSMLCPSA</sequence>
<evidence type="ECO:0000256" key="1">
    <source>
        <dbReference type="SAM" id="MobiDB-lite"/>
    </source>
</evidence>
<evidence type="ECO:0000313" key="2">
    <source>
        <dbReference type="EMBL" id="KZL79602.1"/>
    </source>
</evidence>
<organism evidence="2 3">
    <name type="scientific">Colletotrichum incanum</name>
    <name type="common">Soybean anthracnose fungus</name>
    <dbReference type="NCBI Taxonomy" id="1573173"/>
    <lineage>
        <taxon>Eukaryota</taxon>
        <taxon>Fungi</taxon>
        <taxon>Dikarya</taxon>
        <taxon>Ascomycota</taxon>
        <taxon>Pezizomycotina</taxon>
        <taxon>Sordariomycetes</taxon>
        <taxon>Hypocreomycetidae</taxon>
        <taxon>Glomerellales</taxon>
        <taxon>Glomerellaceae</taxon>
        <taxon>Colletotrichum</taxon>
        <taxon>Colletotrichum spaethianum species complex</taxon>
    </lineage>
</organism>
<feature type="compositionally biased region" description="Basic and acidic residues" evidence="1">
    <location>
        <begin position="90"/>
        <end position="99"/>
    </location>
</feature>
<feature type="region of interest" description="Disordered" evidence="1">
    <location>
        <begin position="1"/>
        <end position="48"/>
    </location>
</feature>
<feature type="compositionally biased region" description="Polar residues" evidence="1">
    <location>
        <begin position="78"/>
        <end position="87"/>
    </location>
</feature>
<feature type="region of interest" description="Disordered" evidence="1">
    <location>
        <begin position="67"/>
        <end position="101"/>
    </location>
</feature>
<evidence type="ECO:0000313" key="3">
    <source>
        <dbReference type="Proteomes" id="UP000076584"/>
    </source>
</evidence>
<keyword evidence="3" id="KW-1185">Reference proteome</keyword>
<accession>A0A167A1F7</accession>
<reference evidence="2 3" key="1">
    <citation type="submission" date="2015-06" db="EMBL/GenBank/DDBJ databases">
        <title>Survival trade-offs in plant roots during colonization by closely related pathogenic and mutualistic fungi.</title>
        <authorList>
            <person name="Hacquard S."/>
            <person name="Kracher B."/>
            <person name="Hiruma K."/>
            <person name="Weinman A."/>
            <person name="Muench P."/>
            <person name="Garrido Oter R."/>
            <person name="Ver Loren van Themaat E."/>
            <person name="Dallerey J.-F."/>
            <person name="Damm U."/>
            <person name="Henrissat B."/>
            <person name="Lespinet O."/>
            <person name="Thon M."/>
            <person name="Kemen E."/>
            <person name="McHardy A.C."/>
            <person name="Schulze-Lefert P."/>
            <person name="O'Connell R.J."/>
        </authorList>
    </citation>
    <scope>NUCLEOTIDE SEQUENCE [LARGE SCALE GENOMIC DNA]</scope>
    <source>
        <strain evidence="2 3">MAFF 238704</strain>
    </source>
</reference>
<dbReference type="EMBL" id="LFIW01002048">
    <property type="protein sequence ID" value="KZL79602.1"/>
    <property type="molecule type" value="Genomic_DNA"/>
</dbReference>
<proteinExistence type="predicted"/>
<feature type="compositionally biased region" description="Low complexity" evidence="1">
    <location>
        <begin position="27"/>
        <end position="48"/>
    </location>
</feature>
<dbReference type="Proteomes" id="UP000076584">
    <property type="component" value="Unassembled WGS sequence"/>
</dbReference>